<dbReference type="Gene3D" id="1.10.10.10">
    <property type="entry name" value="Winged helix-like DNA-binding domain superfamily/Winged helix DNA-binding domain"/>
    <property type="match status" value="1"/>
</dbReference>
<dbReference type="PANTHER" id="PTHR43133">
    <property type="entry name" value="RNA POLYMERASE ECF-TYPE SIGMA FACTO"/>
    <property type="match status" value="1"/>
</dbReference>
<dbReference type="InterPro" id="IPR013249">
    <property type="entry name" value="RNA_pol_sigma70_r4_t2"/>
</dbReference>
<keyword evidence="4" id="KW-0238">DNA-binding</keyword>
<dbReference type="RefSeq" id="WP_181358487.1">
    <property type="nucleotide sequence ID" value="NZ_PYGD01000006.1"/>
</dbReference>
<evidence type="ECO:0000256" key="1">
    <source>
        <dbReference type="ARBA" id="ARBA00010641"/>
    </source>
</evidence>
<dbReference type="InterPro" id="IPR036388">
    <property type="entry name" value="WH-like_DNA-bd_sf"/>
</dbReference>
<dbReference type="EMBL" id="PYGD01000006">
    <property type="protein sequence ID" value="PSK91078.1"/>
    <property type="molecule type" value="Genomic_DNA"/>
</dbReference>
<dbReference type="GO" id="GO:0006352">
    <property type="term" value="P:DNA-templated transcription initiation"/>
    <property type="evidence" value="ECO:0007669"/>
    <property type="project" value="InterPro"/>
</dbReference>
<sequence length="187" mass="21967">MSANNYRNFTDEDLVHRIATKQDQEAFSTLYQRYVHLGLGVGIKYLGSAAPAEDAVQAVFIKLWTDAQQYQIRKFKPWFYQVVKNHCLMELRKKDPSNKIVAEWDMELMEFEETLHHKLNEEQLLNHLTNCLKSLNEEQRNCVTHFYLNQKSYLETAGLTGFSDKQVKSHIQNGRRNLKICLRQKTA</sequence>
<keyword evidence="2" id="KW-0805">Transcription regulation</keyword>
<dbReference type="GO" id="GO:0016987">
    <property type="term" value="F:sigma factor activity"/>
    <property type="evidence" value="ECO:0007669"/>
    <property type="project" value="UniProtKB-KW"/>
</dbReference>
<feature type="domain" description="RNA polymerase sigma factor 70 region 4 type 2" evidence="7">
    <location>
        <begin position="128"/>
        <end position="178"/>
    </location>
</feature>
<keyword evidence="3" id="KW-0731">Sigma factor</keyword>
<evidence type="ECO:0000259" key="6">
    <source>
        <dbReference type="Pfam" id="PF04542"/>
    </source>
</evidence>
<dbReference type="InterPro" id="IPR014284">
    <property type="entry name" value="RNA_pol_sigma-70_dom"/>
</dbReference>
<name>A0A2P8D1J2_9BACT</name>
<evidence type="ECO:0000313" key="9">
    <source>
        <dbReference type="Proteomes" id="UP000240572"/>
    </source>
</evidence>
<evidence type="ECO:0000256" key="3">
    <source>
        <dbReference type="ARBA" id="ARBA00023082"/>
    </source>
</evidence>
<comment type="caution">
    <text evidence="8">The sequence shown here is derived from an EMBL/GenBank/DDBJ whole genome shotgun (WGS) entry which is preliminary data.</text>
</comment>
<dbReference type="Pfam" id="PF08281">
    <property type="entry name" value="Sigma70_r4_2"/>
    <property type="match status" value="1"/>
</dbReference>
<proteinExistence type="inferred from homology"/>
<dbReference type="Proteomes" id="UP000240572">
    <property type="component" value="Unassembled WGS sequence"/>
</dbReference>
<dbReference type="InterPro" id="IPR013324">
    <property type="entry name" value="RNA_pol_sigma_r3/r4-like"/>
</dbReference>
<dbReference type="InterPro" id="IPR007627">
    <property type="entry name" value="RNA_pol_sigma70_r2"/>
</dbReference>
<dbReference type="InterPro" id="IPR039425">
    <property type="entry name" value="RNA_pol_sigma-70-like"/>
</dbReference>
<dbReference type="GO" id="GO:0003677">
    <property type="term" value="F:DNA binding"/>
    <property type="evidence" value="ECO:0007669"/>
    <property type="project" value="UniProtKB-KW"/>
</dbReference>
<dbReference type="PANTHER" id="PTHR43133:SF8">
    <property type="entry name" value="RNA POLYMERASE SIGMA FACTOR HI_1459-RELATED"/>
    <property type="match status" value="1"/>
</dbReference>
<evidence type="ECO:0000259" key="7">
    <source>
        <dbReference type="Pfam" id="PF08281"/>
    </source>
</evidence>
<feature type="domain" description="RNA polymerase sigma-70 region 2" evidence="6">
    <location>
        <begin position="30"/>
        <end position="95"/>
    </location>
</feature>
<evidence type="ECO:0000256" key="4">
    <source>
        <dbReference type="ARBA" id="ARBA00023125"/>
    </source>
</evidence>
<dbReference type="Gene3D" id="1.10.1740.10">
    <property type="match status" value="1"/>
</dbReference>
<keyword evidence="5" id="KW-0804">Transcription</keyword>
<evidence type="ECO:0000313" key="8">
    <source>
        <dbReference type="EMBL" id="PSK91078.1"/>
    </source>
</evidence>
<dbReference type="SUPFAM" id="SSF88946">
    <property type="entry name" value="Sigma2 domain of RNA polymerase sigma factors"/>
    <property type="match status" value="1"/>
</dbReference>
<protein>
    <submittedName>
        <fullName evidence="8">RNA polymerase sigma-70 factor (ECF subfamily)</fullName>
    </submittedName>
</protein>
<keyword evidence="9" id="KW-1185">Reference proteome</keyword>
<dbReference type="Pfam" id="PF04542">
    <property type="entry name" value="Sigma70_r2"/>
    <property type="match status" value="1"/>
</dbReference>
<gene>
    <name evidence="8" type="ORF">B0I18_10688</name>
</gene>
<evidence type="ECO:0000256" key="2">
    <source>
        <dbReference type="ARBA" id="ARBA00023015"/>
    </source>
</evidence>
<dbReference type="InterPro" id="IPR013325">
    <property type="entry name" value="RNA_pol_sigma_r2"/>
</dbReference>
<reference evidence="8 9" key="1">
    <citation type="submission" date="2018-03" db="EMBL/GenBank/DDBJ databases">
        <title>Genomic Encyclopedia of Type Strains, Phase III (KMG-III): the genomes of soil and plant-associated and newly described type strains.</title>
        <authorList>
            <person name="Whitman W."/>
        </authorList>
    </citation>
    <scope>NUCLEOTIDE SEQUENCE [LARGE SCALE GENOMIC DNA]</scope>
    <source>
        <strain evidence="8 9">CGMCC 1.12700</strain>
    </source>
</reference>
<dbReference type="NCBIfam" id="TIGR02937">
    <property type="entry name" value="sigma70-ECF"/>
    <property type="match status" value="1"/>
</dbReference>
<evidence type="ECO:0000256" key="5">
    <source>
        <dbReference type="ARBA" id="ARBA00023163"/>
    </source>
</evidence>
<accession>A0A2P8D1J2</accession>
<dbReference type="SUPFAM" id="SSF88659">
    <property type="entry name" value="Sigma3 and sigma4 domains of RNA polymerase sigma factors"/>
    <property type="match status" value="1"/>
</dbReference>
<organism evidence="8 9">
    <name type="scientific">Taibaiella chishuiensis</name>
    <dbReference type="NCBI Taxonomy" id="1434707"/>
    <lineage>
        <taxon>Bacteria</taxon>
        <taxon>Pseudomonadati</taxon>
        <taxon>Bacteroidota</taxon>
        <taxon>Chitinophagia</taxon>
        <taxon>Chitinophagales</taxon>
        <taxon>Chitinophagaceae</taxon>
        <taxon>Taibaiella</taxon>
    </lineage>
</organism>
<dbReference type="AlphaFoldDB" id="A0A2P8D1J2"/>
<comment type="similarity">
    <text evidence="1">Belongs to the sigma-70 factor family. ECF subfamily.</text>
</comment>